<dbReference type="Proteomes" id="UP000607559">
    <property type="component" value="Unassembled WGS sequence"/>
</dbReference>
<dbReference type="InterPro" id="IPR018060">
    <property type="entry name" value="HTH_AraC"/>
</dbReference>
<dbReference type="GO" id="GO:0043565">
    <property type="term" value="F:sequence-specific DNA binding"/>
    <property type="evidence" value="ECO:0007669"/>
    <property type="project" value="InterPro"/>
</dbReference>
<evidence type="ECO:0000256" key="1">
    <source>
        <dbReference type="ARBA" id="ARBA00023015"/>
    </source>
</evidence>
<dbReference type="Gene3D" id="1.10.10.60">
    <property type="entry name" value="Homeodomain-like"/>
    <property type="match status" value="2"/>
</dbReference>
<evidence type="ECO:0000256" key="3">
    <source>
        <dbReference type="ARBA" id="ARBA00023163"/>
    </source>
</evidence>
<name>A0A8J2XTU9_9BACT</name>
<dbReference type="Pfam" id="PF12833">
    <property type="entry name" value="HTH_18"/>
    <property type="match status" value="1"/>
</dbReference>
<dbReference type="SUPFAM" id="SSF46689">
    <property type="entry name" value="Homeodomain-like"/>
    <property type="match status" value="1"/>
</dbReference>
<proteinExistence type="predicted"/>
<dbReference type="RefSeq" id="WP_188937061.1">
    <property type="nucleotide sequence ID" value="NZ_BMJC01000006.1"/>
</dbReference>
<dbReference type="SMART" id="SM00342">
    <property type="entry name" value="HTH_ARAC"/>
    <property type="match status" value="1"/>
</dbReference>
<feature type="domain" description="HTH araC/xylS-type" evidence="4">
    <location>
        <begin position="21"/>
        <end position="129"/>
    </location>
</feature>
<sequence length="139" mass="16107">MNPSISIVRIGPYHLTPSQIDRIATVLHDFIPTRKPFLLAGYTLKDLARDTQLPLHHISAFINQYHGMHFNEFINRYRVAYFHEKIVNEEWKQKKLGAIAKESGFKNRNTFTIAFKKVHGQNPSAYIKTIKGKVPRESC</sequence>
<evidence type="ECO:0000256" key="2">
    <source>
        <dbReference type="ARBA" id="ARBA00023125"/>
    </source>
</evidence>
<keyword evidence="2" id="KW-0238">DNA-binding</keyword>
<gene>
    <name evidence="5" type="ORF">GCM10011511_50360</name>
</gene>
<dbReference type="EMBL" id="BMJC01000006">
    <property type="protein sequence ID" value="GGB20552.1"/>
    <property type="molecule type" value="Genomic_DNA"/>
</dbReference>
<evidence type="ECO:0000259" key="4">
    <source>
        <dbReference type="PROSITE" id="PS01124"/>
    </source>
</evidence>
<reference evidence="5" key="2">
    <citation type="submission" date="2020-09" db="EMBL/GenBank/DDBJ databases">
        <authorList>
            <person name="Sun Q."/>
            <person name="Zhou Y."/>
        </authorList>
    </citation>
    <scope>NUCLEOTIDE SEQUENCE</scope>
    <source>
        <strain evidence="5">CGMCC 1.15448</strain>
    </source>
</reference>
<evidence type="ECO:0000313" key="6">
    <source>
        <dbReference type="Proteomes" id="UP000607559"/>
    </source>
</evidence>
<reference evidence="5" key="1">
    <citation type="journal article" date="2014" name="Int. J. Syst. Evol. Microbiol.">
        <title>Complete genome sequence of Corynebacterium casei LMG S-19264T (=DSM 44701T), isolated from a smear-ripened cheese.</title>
        <authorList>
            <consortium name="US DOE Joint Genome Institute (JGI-PGF)"/>
            <person name="Walter F."/>
            <person name="Albersmeier A."/>
            <person name="Kalinowski J."/>
            <person name="Ruckert C."/>
        </authorList>
    </citation>
    <scope>NUCLEOTIDE SEQUENCE</scope>
    <source>
        <strain evidence="5">CGMCC 1.15448</strain>
    </source>
</reference>
<dbReference type="PANTHER" id="PTHR43280">
    <property type="entry name" value="ARAC-FAMILY TRANSCRIPTIONAL REGULATOR"/>
    <property type="match status" value="1"/>
</dbReference>
<keyword evidence="6" id="KW-1185">Reference proteome</keyword>
<dbReference type="GO" id="GO:0003700">
    <property type="term" value="F:DNA-binding transcription factor activity"/>
    <property type="evidence" value="ECO:0007669"/>
    <property type="project" value="InterPro"/>
</dbReference>
<keyword evidence="1" id="KW-0805">Transcription regulation</keyword>
<dbReference type="InterPro" id="IPR009057">
    <property type="entry name" value="Homeodomain-like_sf"/>
</dbReference>
<keyword evidence="3" id="KW-0804">Transcription</keyword>
<protein>
    <recommendedName>
        <fullName evidence="4">HTH araC/xylS-type domain-containing protein</fullName>
    </recommendedName>
</protein>
<dbReference type="AlphaFoldDB" id="A0A8J2XTU9"/>
<dbReference type="PANTHER" id="PTHR43280:SF29">
    <property type="entry name" value="ARAC-FAMILY TRANSCRIPTIONAL REGULATOR"/>
    <property type="match status" value="1"/>
</dbReference>
<accession>A0A8J2XTU9</accession>
<comment type="caution">
    <text evidence="5">The sequence shown here is derived from an EMBL/GenBank/DDBJ whole genome shotgun (WGS) entry which is preliminary data.</text>
</comment>
<dbReference type="PROSITE" id="PS01124">
    <property type="entry name" value="HTH_ARAC_FAMILY_2"/>
    <property type="match status" value="1"/>
</dbReference>
<evidence type="ECO:0000313" key="5">
    <source>
        <dbReference type="EMBL" id="GGB20552.1"/>
    </source>
</evidence>
<organism evidence="5 6">
    <name type="scientific">Puia dinghuensis</name>
    <dbReference type="NCBI Taxonomy" id="1792502"/>
    <lineage>
        <taxon>Bacteria</taxon>
        <taxon>Pseudomonadati</taxon>
        <taxon>Bacteroidota</taxon>
        <taxon>Chitinophagia</taxon>
        <taxon>Chitinophagales</taxon>
        <taxon>Chitinophagaceae</taxon>
        <taxon>Puia</taxon>
    </lineage>
</organism>